<evidence type="ECO:0000313" key="5">
    <source>
        <dbReference type="Proteomes" id="UP000295560"/>
    </source>
</evidence>
<dbReference type="Pfam" id="PF01734">
    <property type="entry name" value="Patatin"/>
    <property type="match status" value="1"/>
</dbReference>
<gene>
    <name evidence="4" type="ORF">EV378_5266</name>
</gene>
<keyword evidence="1 2" id="KW-0443">Lipid metabolism</keyword>
<proteinExistence type="predicted"/>
<keyword evidence="2" id="KW-0442">Lipid degradation</keyword>
<keyword evidence="2" id="KW-0378">Hydrolase</keyword>
<dbReference type="GO" id="GO:0016787">
    <property type="term" value="F:hydrolase activity"/>
    <property type="evidence" value="ECO:0007669"/>
    <property type="project" value="UniProtKB-UniRule"/>
</dbReference>
<evidence type="ECO:0000256" key="2">
    <source>
        <dbReference type="PROSITE-ProRule" id="PRU01161"/>
    </source>
</evidence>
<comment type="caution">
    <text evidence="2">Lacks conserved residue(s) required for the propagation of feature annotation.</text>
</comment>
<organism evidence="4 5">
    <name type="scientific">Pseudonocardia endophytica</name>
    <dbReference type="NCBI Taxonomy" id="401976"/>
    <lineage>
        <taxon>Bacteria</taxon>
        <taxon>Bacillati</taxon>
        <taxon>Actinomycetota</taxon>
        <taxon>Actinomycetes</taxon>
        <taxon>Pseudonocardiales</taxon>
        <taxon>Pseudonocardiaceae</taxon>
        <taxon>Pseudonocardia</taxon>
    </lineage>
</organism>
<evidence type="ECO:0000313" key="4">
    <source>
        <dbReference type="EMBL" id="TCK21285.1"/>
    </source>
</evidence>
<reference evidence="4 5" key="1">
    <citation type="submission" date="2019-03" db="EMBL/GenBank/DDBJ databases">
        <title>Sequencing the genomes of 1000 actinobacteria strains.</title>
        <authorList>
            <person name="Klenk H.-P."/>
        </authorList>
    </citation>
    <scope>NUCLEOTIDE SEQUENCE [LARGE SCALE GENOMIC DNA]</scope>
    <source>
        <strain evidence="4 5">DSM 44969</strain>
    </source>
</reference>
<dbReference type="Gene3D" id="3.40.1090.10">
    <property type="entry name" value="Cytosolic phospholipase A2 catalytic domain"/>
    <property type="match status" value="1"/>
</dbReference>
<dbReference type="SUPFAM" id="SSF52151">
    <property type="entry name" value="FabD/lysophospholipase-like"/>
    <property type="match status" value="1"/>
</dbReference>
<dbReference type="InterPro" id="IPR002641">
    <property type="entry name" value="PNPLA_dom"/>
</dbReference>
<evidence type="ECO:0000259" key="3">
    <source>
        <dbReference type="PROSITE" id="PS51635"/>
    </source>
</evidence>
<dbReference type="GO" id="GO:0016042">
    <property type="term" value="P:lipid catabolic process"/>
    <property type="evidence" value="ECO:0007669"/>
    <property type="project" value="UniProtKB-UniRule"/>
</dbReference>
<feature type="domain" description="PNPLA" evidence="3">
    <location>
        <begin position="2"/>
        <end position="199"/>
    </location>
</feature>
<keyword evidence="5" id="KW-1185">Reference proteome</keyword>
<protein>
    <submittedName>
        <fullName evidence="4">NTE family protein</fullName>
    </submittedName>
</protein>
<dbReference type="EMBL" id="SMFZ01000002">
    <property type="protein sequence ID" value="TCK21285.1"/>
    <property type="molecule type" value="Genomic_DNA"/>
</dbReference>
<dbReference type="AlphaFoldDB" id="A0A4R1HLA3"/>
<name>A0A4R1HLA3_PSEEN</name>
<comment type="caution">
    <text evidence="4">The sequence shown here is derived from an EMBL/GenBank/DDBJ whole genome shotgun (WGS) entry which is preliminary data.</text>
</comment>
<feature type="active site" description="Proton acceptor" evidence="2">
    <location>
        <position position="186"/>
    </location>
</feature>
<feature type="short sequence motif" description="GXSXG" evidence="2">
    <location>
        <begin position="37"/>
        <end position="41"/>
    </location>
</feature>
<accession>A0A4R1HLA3</accession>
<sequence length="412" mass="43482">MIACQGGGSHSAFGAGVLGRLLGAPELAGHRVTGISGTSGGAICALLAWTALRDGDPSAAAARLDAFWEDNAADGIAAGVLNAGTVAAGVLQNLDALPGVSPYAVPEFAAAAFRELLERHVDFTRIAADPDAAFPLLVMGAVDVLTGDFRAFSSRRERITVDSVAASAAIPNLFRAVTTAGGTYWDGLFSQNPPVRDLLAALPDELWVVQITPSTVDEVPRTLTEIADRRGELSGNLSLYQELAFVETLNALIDDGRLSPGGEIGRTVVRVIELPRSVLPRTLGAASKLDRSPAFLHRLRDAGRGQADRFLAALEFERAWTGGDAAAVRKLAADEATLVSDTPFPPHGRGTRARVHDVVDDVLAAATLDTARIQRVGDDVVWAARRDDHRGVISARFDDRGGLTGLHLGRRR</sequence>
<dbReference type="PROSITE" id="PS51635">
    <property type="entry name" value="PNPLA"/>
    <property type="match status" value="1"/>
</dbReference>
<feature type="active site" description="Nucleophile" evidence="2">
    <location>
        <position position="39"/>
    </location>
</feature>
<evidence type="ECO:0000256" key="1">
    <source>
        <dbReference type="ARBA" id="ARBA00023098"/>
    </source>
</evidence>
<dbReference type="InterPro" id="IPR016035">
    <property type="entry name" value="Acyl_Trfase/lysoPLipase"/>
</dbReference>
<dbReference type="Proteomes" id="UP000295560">
    <property type="component" value="Unassembled WGS sequence"/>
</dbReference>